<dbReference type="AlphaFoldDB" id="G4ZEN5"/>
<name>G4ZEN5_PHYSP</name>
<dbReference type="InParanoid" id="G4ZEN5"/>
<proteinExistence type="predicted"/>
<reference evidence="4 5" key="1">
    <citation type="journal article" date="2006" name="Science">
        <title>Phytophthora genome sequences uncover evolutionary origins and mechanisms of pathogenesis.</title>
        <authorList>
            <person name="Tyler B.M."/>
            <person name="Tripathy S."/>
            <person name="Zhang X."/>
            <person name="Dehal P."/>
            <person name="Jiang R.H."/>
            <person name="Aerts A."/>
            <person name="Arredondo F.D."/>
            <person name="Baxter L."/>
            <person name="Bensasson D."/>
            <person name="Beynon J.L."/>
            <person name="Chapman J."/>
            <person name="Damasceno C.M."/>
            <person name="Dorrance A.E."/>
            <person name="Dou D."/>
            <person name="Dickerman A.W."/>
            <person name="Dubchak I.L."/>
            <person name="Garbelotto M."/>
            <person name="Gijzen M."/>
            <person name="Gordon S.G."/>
            <person name="Govers F."/>
            <person name="Grunwald N.J."/>
            <person name="Huang W."/>
            <person name="Ivors K.L."/>
            <person name="Jones R.W."/>
            <person name="Kamoun S."/>
            <person name="Krampis K."/>
            <person name="Lamour K.H."/>
            <person name="Lee M.K."/>
            <person name="McDonald W.H."/>
            <person name="Medina M."/>
            <person name="Meijer H.J."/>
            <person name="Nordberg E.K."/>
            <person name="Maclean D.J."/>
            <person name="Ospina-Giraldo M.D."/>
            <person name="Morris P.F."/>
            <person name="Phuntumart V."/>
            <person name="Putnam N.H."/>
            <person name="Rash S."/>
            <person name="Rose J.K."/>
            <person name="Sakihama Y."/>
            <person name="Salamov A.A."/>
            <person name="Savidor A."/>
            <person name="Scheuring C.F."/>
            <person name="Smith B.M."/>
            <person name="Sobral B.W."/>
            <person name="Terry A."/>
            <person name="Torto-Alalibo T.A."/>
            <person name="Win J."/>
            <person name="Xu Z."/>
            <person name="Zhang H."/>
            <person name="Grigoriev I.V."/>
            <person name="Rokhsar D.S."/>
            <person name="Boore J.L."/>
        </authorList>
    </citation>
    <scope>NUCLEOTIDE SEQUENCE [LARGE SCALE GENOMIC DNA]</scope>
    <source>
        <strain evidence="4 5">P6497</strain>
    </source>
</reference>
<dbReference type="Gene3D" id="1.10.10.60">
    <property type="entry name" value="Homeodomain-like"/>
    <property type="match status" value="1"/>
</dbReference>
<dbReference type="InterPro" id="IPR009057">
    <property type="entry name" value="Homeodomain-like_sf"/>
</dbReference>
<dbReference type="PROSITE" id="PS51253">
    <property type="entry name" value="HTH_CENPB"/>
    <property type="match status" value="1"/>
</dbReference>
<protein>
    <recommendedName>
        <fullName evidence="3">HTH CENPB-type domain-containing protein</fullName>
    </recommendedName>
</protein>
<feature type="compositionally biased region" description="Low complexity" evidence="2">
    <location>
        <begin position="192"/>
        <end position="212"/>
    </location>
</feature>
<feature type="compositionally biased region" description="Polar residues" evidence="2">
    <location>
        <begin position="156"/>
        <end position="170"/>
    </location>
</feature>
<evidence type="ECO:0000256" key="1">
    <source>
        <dbReference type="ARBA" id="ARBA00023125"/>
    </source>
</evidence>
<feature type="compositionally biased region" description="Acidic residues" evidence="2">
    <location>
        <begin position="213"/>
        <end position="225"/>
    </location>
</feature>
<dbReference type="EMBL" id="JH159154">
    <property type="protein sequence ID" value="EGZ16558.1"/>
    <property type="molecule type" value="Genomic_DNA"/>
</dbReference>
<feature type="region of interest" description="Disordered" evidence="2">
    <location>
        <begin position="146"/>
        <end position="226"/>
    </location>
</feature>
<dbReference type="SMR" id="G4ZEN5"/>
<keyword evidence="5" id="KW-1185">Reference proteome</keyword>
<dbReference type="GO" id="GO:0003677">
    <property type="term" value="F:DNA binding"/>
    <property type="evidence" value="ECO:0007669"/>
    <property type="project" value="UniProtKB-KW"/>
</dbReference>
<dbReference type="RefSeq" id="XP_009525616.1">
    <property type="nucleotide sequence ID" value="XM_009527321.1"/>
</dbReference>
<dbReference type="SMART" id="SM00674">
    <property type="entry name" value="CENPB"/>
    <property type="match status" value="1"/>
</dbReference>
<evidence type="ECO:0000259" key="3">
    <source>
        <dbReference type="PROSITE" id="PS51253"/>
    </source>
</evidence>
<feature type="domain" description="HTH CENPB-type" evidence="3">
    <location>
        <begin position="69"/>
        <end position="146"/>
    </location>
</feature>
<dbReference type="SUPFAM" id="SSF46689">
    <property type="entry name" value="Homeodomain-like"/>
    <property type="match status" value="1"/>
</dbReference>
<dbReference type="KEGG" id="psoj:PHYSODRAFT_559103"/>
<sequence>MPPKRPPPQRTFLTNAQKLELKAFWSEHPDLQLLAVVDWVRERFGVSVGRATLYRIYHAPADAFAGNAQQKKGRRVKFPELERDILAFCEESRRANESSGAALSDDALLRAAAELRARHGISETELKLSNGWLHRFKERHALRVTPQAAAGEEVESAQTSTDNGDATQAASDAMDSGKPKRKPRATQRKVDAGVVMADAVDAVETNDVSDGSETGDDDEEDEDSVVEASVAIQEALEANSDISATTLEASVISEPASVPAVIRPLTYLSAVSVDPATAVGFVRWKLNSGMAHAEYFSVDDDGVAVLTNAMVQLNVELQHSALPSDSSPIIFKVWAGVELLGQCESSIRWADDQALSVLQLGCTLPAQTVIRVEYHGAGVVHSGSRLVLRLLNE</sequence>
<evidence type="ECO:0000256" key="2">
    <source>
        <dbReference type="SAM" id="MobiDB-lite"/>
    </source>
</evidence>
<gene>
    <name evidence="4" type="ORF">PHYSODRAFT_559103</name>
</gene>
<dbReference type="Pfam" id="PF03221">
    <property type="entry name" value="HTH_Tnp_Tc5"/>
    <property type="match status" value="1"/>
</dbReference>
<organism evidence="4 5">
    <name type="scientific">Phytophthora sojae (strain P6497)</name>
    <name type="common">Soybean stem and root rot agent</name>
    <name type="synonym">Phytophthora megasperma f. sp. glycines</name>
    <dbReference type="NCBI Taxonomy" id="1094619"/>
    <lineage>
        <taxon>Eukaryota</taxon>
        <taxon>Sar</taxon>
        <taxon>Stramenopiles</taxon>
        <taxon>Oomycota</taxon>
        <taxon>Peronosporomycetes</taxon>
        <taxon>Peronosporales</taxon>
        <taxon>Peronosporaceae</taxon>
        <taxon>Phytophthora</taxon>
    </lineage>
</organism>
<dbReference type="GeneID" id="20663382"/>
<dbReference type="Proteomes" id="UP000002640">
    <property type="component" value="Unassembled WGS sequence"/>
</dbReference>
<accession>G4ZEN5</accession>
<evidence type="ECO:0000313" key="4">
    <source>
        <dbReference type="EMBL" id="EGZ16558.1"/>
    </source>
</evidence>
<keyword evidence="1" id="KW-0238">DNA-binding</keyword>
<evidence type="ECO:0000313" key="5">
    <source>
        <dbReference type="Proteomes" id="UP000002640"/>
    </source>
</evidence>
<dbReference type="OMA" id="CESSIRW"/>
<dbReference type="InterPro" id="IPR006600">
    <property type="entry name" value="HTH_CenpB_DNA-bd_dom"/>
</dbReference>